<name>A0AAV2HPA7_LYMST</name>
<dbReference type="EMBL" id="CAXITT010000178">
    <property type="protein sequence ID" value="CAL1534644.1"/>
    <property type="molecule type" value="Genomic_DNA"/>
</dbReference>
<protein>
    <recommendedName>
        <fullName evidence="1">Nose resistant-to-fluoxetine protein N-terminal domain-containing protein</fullName>
    </recommendedName>
</protein>
<dbReference type="InterPro" id="IPR006621">
    <property type="entry name" value="Nose-resist-to-fluoxetine_N"/>
</dbReference>
<sequence>FDSWGKPGPSILEGRLNFVGNYKQCRSTRAPPLDGGDGFTGNYCVLTLTQVTDQVTNSGGMMVLLNAALKIQFGACMPDTCSEADISLLLSQGKFSVI</sequence>
<feature type="domain" description="Nose resistant-to-fluoxetine protein N-terminal" evidence="1">
    <location>
        <begin position="1"/>
        <end position="89"/>
    </location>
</feature>
<proteinExistence type="predicted"/>
<dbReference type="InterPro" id="IPR052728">
    <property type="entry name" value="O2_lipid_transport_reg"/>
</dbReference>
<evidence type="ECO:0000259" key="1">
    <source>
        <dbReference type="Pfam" id="PF20146"/>
    </source>
</evidence>
<evidence type="ECO:0000313" key="3">
    <source>
        <dbReference type="Proteomes" id="UP001497497"/>
    </source>
</evidence>
<gene>
    <name evidence="2" type="ORF">GSLYS_00008604001</name>
</gene>
<comment type="caution">
    <text evidence="2">The sequence shown here is derived from an EMBL/GenBank/DDBJ whole genome shotgun (WGS) entry which is preliminary data.</text>
</comment>
<dbReference type="PANTHER" id="PTHR11161">
    <property type="entry name" value="O-ACYLTRANSFERASE"/>
    <property type="match status" value="1"/>
</dbReference>
<keyword evidence="3" id="KW-1185">Reference proteome</keyword>
<dbReference type="PANTHER" id="PTHR11161:SF0">
    <property type="entry name" value="O-ACYLTRANSFERASE LIKE PROTEIN"/>
    <property type="match status" value="1"/>
</dbReference>
<dbReference type="AlphaFoldDB" id="A0AAV2HPA7"/>
<reference evidence="2 3" key="1">
    <citation type="submission" date="2024-04" db="EMBL/GenBank/DDBJ databases">
        <authorList>
            <consortium name="Genoscope - CEA"/>
            <person name="William W."/>
        </authorList>
    </citation>
    <scope>NUCLEOTIDE SEQUENCE [LARGE SCALE GENOMIC DNA]</scope>
</reference>
<feature type="non-terminal residue" evidence="2">
    <location>
        <position position="1"/>
    </location>
</feature>
<dbReference type="Proteomes" id="UP001497497">
    <property type="component" value="Unassembled WGS sequence"/>
</dbReference>
<dbReference type="Pfam" id="PF20146">
    <property type="entry name" value="NRF"/>
    <property type="match status" value="1"/>
</dbReference>
<evidence type="ECO:0000313" key="2">
    <source>
        <dbReference type="EMBL" id="CAL1534644.1"/>
    </source>
</evidence>
<accession>A0AAV2HPA7</accession>
<organism evidence="2 3">
    <name type="scientific">Lymnaea stagnalis</name>
    <name type="common">Great pond snail</name>
    <name type="synonym">Helix stagnalis</name>
    <dbReference type="NCBI Taxonomy" id="6523"/>
    <lineage>
        <taxon>Eukaryota</taxon>
        <taxon>Metazoa</taxon>
        <taxon>Spiralia</taxon>
        <taxon>Lophotrochozoa</taxon>
        <taxon>Mollusca</taxon>
        <taxon>Gastropoda</taxon>
        <taxon>Heterobranchia</taxon>
        <taxon>Euthyneura</taxon>
        <taxon>Panpulmonata</taxon>
        <taxon>Hygrophila</taxon>
        <taxon>Lymnaeoidea</taxon>
        <taxon>Lymnaeidae</taxon>
        <taxon>Lymnaea</taxon>
    </lineage>
</organism>